<evidence type="ECO:0000313" key="2">
    <source>
        <dbReference type="EnsemblMetazoa" id="XP_019766184.1"/>
    </source>
</evidence>
<name>A0AAR5PYV1_DENPD</name>
<sequence length="216" mass="25596">MSDISDIDIIHTTTPEWAEPPSSDESEPDHEGVNIWKGIVDECEKDRGELDEYLKRRDEAEGQIGVEQLPLIAALNAALLPILRQAMVALLETVREESSCYSTKNWFLPSKQRPKSALNGIDFISEYLYNMNHRYPERRQSWTYIFDMKWVKDRLDAHPRPFYPFSLIWSRAYAALKIQAFMRGYWVRRRTDVQEVRTFWKDYKATKRREEQMTVI</sequence>
<protein>
    <submittedName>
        <fullName evidence="2">Uncharacterized protein</fullName>
    </submittedName>
</protein>
<dbReference type="Pfam" id="PF00612">
    <property type="entry name" value="IQ"/>
    <property type="match status" value="1"/>
</dbReference>
<keyword evidence="3" id="KW-1185">Reference proteome</keyword>
<reference evidence="2" key="2">
    <citation type="submission" date="2024-08" db="UniProtKB">
        <authorList>
            <consortium name="EnsemblMetazoa"/>
        </authorList>
    </citation>
    <scope>IDENTIFICATION</scope>
</reference>
<dbReference type="AlphaFoldDB" id="A0AAR5PYV1"/>
<evidence type="ECO:0000256" key="1">
    <source>
        <dbReference type="SAM" id="MobiDB-lite"/>
    </source>
</evidence>
<evidence type="ECO:0000313" key="3">
    <source>
        <dbReference type="Proteomes" id="UP000019118"/>
    </source>
</evidence>
<dbReference type="PANTHER" id="PTHR34927:SF1">
    <property type="entry name" value="IQ DOMAIN-CONTAINING PROTEIN K"/>
    <property type="match status" value="1"/>
</dbReference>
<accession>A0AAR5PYV1</accession>
<dbReference type="Proteomes" id="UP000019118">
    <property type="component" value="Unassembled WGS sequence"/>
</dbReference>
<dbReference type="PANTHER" id="PTHR34927">
    <property type="entry name" value="IQ DOMAIN-CONTAINING PROTEIN K"/>
    <property type="match status" value="1"/>
</dbReference>
<proteinExistence type="predicted"/>
<dbReference type="PROSITE" id="PS50096">
    <property type="entry name" value="IQ"/>
    <property type="match status" value="1"/>
</dbReference>
<reference evidence="3" key="1">
    <citation type="journal article" date="2013" name="Genome Biol.">
        <title>Draft genome of the mountain pine beetle, Dendroctonus ponderosae Hopkins, a major forest pest.</title>
        <authorList>
            <person name="Keeling C.I."/>
            <person name="Yuen M.M."/>
            <person name="Liao N.Y."/>
            <person name="Docking T.R."/>
            <person name="Chan S.K."/>
            <person name="Taylor G.A."/>
            <person name="Palmquist D.L."/>
            <person name="Jackman S.D."/>
            <person name="Nguyen A."/>
            <person name="Li M."/>
            <person name="Henderson H."/>
            <person name="Janes J.K."/>
            <person name="Zhao Y."/>
            <person name="Pandoh P."/>
            <person name="Moore R."/>
            <person name="Sperling F.A."/>
            <person name="Huber D.P."/>
            <person name="Birol I."/>
            <person name="Jones S.J."/>
            <person name="Bohlmann J."/>
        </authorList>
    </citation>
    <scope>NUCLEOTIDE SEQUENCE</scope>
</reference>
<dbReference type="InterPro" id="IPR043408">
    <property type="entry name" value="IQCK"/>
</dbReference>
<organism evidence="2 3">
    <name type="scientific">Dendroctonus ponderosae</name>
    <name type="common">Mountain pine beetle</name>
    <dbReference type="NCBI Taxonomy" id="77166"/>
    <lineage>
        <taxon>Eukaryota</taxon>
        <taxon>Metazoa</taxon>
        <taxon>Ecdysozoa</taxon>
        <taxon>Arthropoda</taxon>
        <taxon>Hexapoda</taxon>
        <taxon>Insecta</taxon>
        <taxon>Pterygota</taxon>
        <taxon>Neoptera</taxon>
        <taxon>Endopterygota</taxon>
        <taxon>Coleoptera</taxon>
        <taxon>Polyphaga</taxon>
        <taxon>Cucujiformia</taxon>
        <taxon>Curculionidae</taxon>
        <taxon>Scolytinae</taxon>
        <taxon>Dendroctonus</taxon>
    </lineage>
</organism>
<dbReference type="InterPro" id="IPR000048">
    <property type="entry name" value="IQ_motif_EF-hand-BS"/>
</dbReference>
<feature type="region of interest" description="Disordered" evidence="1">
    <location>
        <begin position="1"/>
        <end position="31"/>
    </location>
</feature>
<dbReference type="EnsemblMetazoa" id="XM_019910625.1">
    <property type="protein sequence ID" value="XP_019766184.1"/>
    <property type="gene ID" value="LOC109541704"/>
</dbReference>